<proteinExistence type="inferred from homology"/>
<feature type="compositionally biased region" description="Basic and acidic residues" evidence="13">
    <location>
        <begin position="118"/>
        <end position="140"/>
    </location>
</feature>
<dbReference type="GO" id="GO:0005667">
    <property type="term" value="C:transcription regulator complex"/>
    <property type="evidence" value="ECO:0007669"/>
    <property type="project" value="TreeGrafter"/>
</dbReference>
<comment type="similarity">
    <text evidence="3">Belongs to the krueppel C2H2-type zinc-finger protein family.</text>
</comment>
<evidence type="ECO:0000256" key="10">
    <source>
        <dbReference type="ARBA" id="ARBA00023163"/>
    </source>
</evidence>
<evidence type="ECO:0000256" key="8">
    <source>
        <dbReference type="ARBA" id="ARBA00023015"/>
    </source>
</evidence>
<dbReference type="GO" id="GO:0031519">
    <property type="term" value="C:PcG protein complex"/>
    <property type="evidence" value="ECO:0007669"/>
    <property type="project" value="TreeGrafter"/>
</dbReference>
<dbReference type="SMART" id="SM00355">
    <property type="entry name" value="ZnF_C2H2"/>
    <property type="match status" value="2"/>
</dbReference>
<dbReference type="SUPFAM" id="SSF57667">
    <property type="entry name" value="beta-beta-alpha zinc fingers"/>
    <property type="match status" value="1"/>
</dbReference>
<evidence type="ECO:0000256" key="6">
    <source>
        <dbReference type="ARBA" id="ARBA00022771"/>
    </source>
</evidence>
<evidence type="ECO:0000256" key="9">
    <source>
        <dbReference type="ARBA" id="ARBA00023125"/>
    </source>
</evidence>
<dbReference type="InterPro" id="IPR013087">
    <property type="entry name" value="Znf_C2H2_type"/>
</dbReference>
<feature type="non-terminal residue" evidence="15">
    <location>
        <position position="1"/>
    </location>
</feature>
<feature type="domain" description="C2H2-type" evidence="14">
    <location>
        <begin position="171"/>
        <end position="198"/>
    </location>
</feature>
<evidence type="ECO:0000256" key="4">
    <source>
        <dbReference type="ARBA" id="ARBA00022723"/>
    </source>
</evidence>
<comment type="function">
    <text evidence="1">May be involved in transcriptional regulation.</text>
</comment>
<evidence type="ECO:0000259" key="14">
    <source>
        <dbReference type="PROSITE" id="PS50157"/>
    </source>
</evidence>
<reference evidence="15" key="2">
    <citation type="submission" date="2016-06" db="EMBL/GenBank/DDBJ databases">
        <title>The genome of a short-lived fish provides insights into sex chromosome evolution and the genetic control of aging.</title>
        <authorList>
            <person name="Reichwald K."/>
            <person name="Felder M."/>
            <person name="Petzold A."/>
            <person name="Koch P."/>
            <person name="Groth M."/>
            <person name="Platzer M."/>
        </authorList>
    </citation>
    <scope>NUCLEOTIDE SEQUENCE</scope>
    <source>
        <tissue evidence="15">Brain</tissue>
    </source>
</reference>
<feature type="domain" description="C2H2-type" evidence="14">
    <location>
        <begin position="199"/>
        <end position="226"/>
    </location>
</feature>
<dbReference type="GO" id="GO:0000785">
    <property type="term" value="C:chromatin"/>
    <property type="evidence" value="ECO:0007669"/>
    <property type="project" value="TreeGrafter"/>
</dbReference>
<gene>
    <name evidence="15" type="primary">Nfu_g_1_019950</name>
</gene>
<feature type="region of interest" description="Disordered" evidence="13">
    <location>
        <begin position="113"/>
        <end position="159"/>
    </location>
</feature>
<keyword evidence="9" id="KW-0238">DNA-binding</keyword>
<evidence type="ECO:0000256" key="13">
    <source>
        <dbReference type="SAM" id="MobiDB-lite"/>
    </source>
</evidence>
<dbReference type="GO" id="GO:0000978">
    <property type="term" value="F:RNA polymerase II cis-regulatory region sequence-specific DNA binding"/>
    <property type="evidence" value="ECO:0007669"/>
    <property type="project" value="TreeGrafter"/>
</dbReference>
<dbReference type="AlphaFoldDB" id="A0A1A7YC78"/>
<evidence type="ECO:0000256" key="5">
    <source>
        <dbReference type="ARBA" id="ARBA00022737"/>
    </source>
</evidence>
<keyword evidence="6 12" id="KW-0863">Zinc-finger</keyword>
<organism evidence="15">
    <name type="scientific">Iconisemion striatum</name>
    <dbReference type="NCBI Taxonomy" id="60296"/>
    <lineage>
        <taxon>Eukaryota</taxon>
        <taxon>Metazoa</taxon>
        <taxon>Chordata</taxon>
        <taxon>Craniata</taxon>
        <taxon>Vertebrata</taxon>
        <taxon>Euteleostomi</taxon>
        <taxon>Actinopterygii</taxon>
        <taxon>Neopterygii</taxon>
        <taxon>Teleostei</taxon>
        <taxon>Neoteleostei</taxon>
        <taxon>Acanthomorphata</taxon>
        <taxon>Ovalentaria</taxon>
        <taxon>Atherinomorphae</taxon>
        <taxon>Cyprinodontiformes</taxon>
        <taxon>Nothobranchiidae</taxon>
        <taxon>Iconisemion</taxon>
    </lineage>
</organism>
<evidence type="ECO:0000256" key="11">
    <source>
        <dbReference type="ARBA" id="ARBA00023242"/>
    </source>
</evidence>
<dbReference type="PROSITE" id="PS50157">
    <property type="entry name" value="ZINC_FINGER_C2H2_2"/>
    <property type="match status" value="2"/>
</dbReference>
<evidence type="ECO:0000256" key="7">
    <source>
        <dbReference type="ARBA" id="ARBA00022833"/>
    </source>
</evidence>
<accession>A0A1A7YC78</accession>
<evidence type="ECO:0000256" key="1">
    <source>
        <dbReference type="ARBA" id="ARBA00003767"/>
    </source>
</evidence>
<sequence>KPRINLHRAEPPQHYDWKEEALLTDLQVCTQNRNSGDQEQPETPPDKPEPLHEKPECLLLKTDQDESEVLQMTVVQNGGTLVLKQETETFMVTSAYGEINQSEAEPNRVQLLSQNPPEAEKQDQEESRNEDSGSNRDKALRPNQRCPQTRHYRGGPGLKGCRRTHAGGKLFFCETCGKCFSQIGNLTAHLRVHTGEKPFACSVCGKCFSQSNNLPSHMRTHTGDRPSSCE</sequence>
<dbReference type="PANTHER" id="PTHR14003">
    <property type="entry name" value="TRANSCRIPTIONAL REPRESSOR PROTEIN YY"/>
    <property type="match status" value="1"/>
</dbReference>
<feature type="non-terminal residue" evidence="15">
    <location>
        <position position="230"/>
    </location>
</feature>
<keyword evidence="11" id="KW-0539">Nucleus</keyword>
<evidence type="ECO:0000256" key="3">
    <source>
        <dbReference type="ARBA" id="ARBA00006991"/>
    </source>
</evidence>
<dbReference type="GO" id="GO:0000981">
    <property type="term" value="F:DNA-binding transcription factor activity, RNA polymerase II-specific"/>
    <property type="evidence" value="ECO:0007669"/>
    <property type="project" value="TreeGrafter"/>
</dbReference>
<dbReference type="PANTHER" id="PTHR14003:SF23">
    <property type="entry name" value="ZINC FINGER PROTEIN 143"/>
    <property type="match status" value="1"/>
</dbReference>
<dbReference type="Pfam" id="PF00096">
    <property type="entry name" value="zf-C2H2"/>
    <property type="match status" value="2"/>
</dbReference>
<name>A0A1A7YC78_9TELE</name>
<evidence type="ECO:0000313" key="15">
    <source>
        <dbReference type="EMBL" id="SBP27836.1"/>
    </source>
</evidence>
<keyword evidence="7" id="KW-0862">Zinc</keyword>
<evidence type="ECO:0000256" key="12">
    <source>
        <dbReference type="PROSITE-ProRule" id="PRU00042"/>
    </source>
</evidence>
<keyword evidence="4" id="KW-0479">Metal-binding</keyword>
<feature type="compositionally biased region" description="Basic and acidic residues" evidence="13">
    <location>
        <begin position="44"/>
        <end position="56"/>
    </location>
</feature>
<keyword evidence="5" id="KW-0677">Repeat</keyword>
<reference evidence="15" key="1">
    <citation type="submission" date="2016-05" db="EMBL/GenBank/DDBJ databases">
        <authorList>
            <person name="Lavstsen T."/>
            <person name="Jespersen J.S."/>
        </authorList>
    </citation>
    <scope>NUCLEOTIDE SEQUENCE</scope>
    <source>
        <tissue evidence="15">Brain</tissue>
    </source>
</reference>
<evidence type="ECO:0000256" key="2">
    <source>
        <dbReference type="ARBA" id="ARBA00004123"/>
    </source>
</evidence>
<dbReference type="GO" id="GO:0008270">
    <property type="term" value="F:zinc ion binding"/>
    <property type="evidence" value="ECO:0007669"/>
    <property type="project" value="UniProtKB-KW"/>
</dbReference>
<keyword evidence="8" id="KW-0805">Transcription regulation</keyword>
<feature type="compositionally biased region" description="Polar residues" evidence="13">
    <location>
        <begin position="29"/>
        <end position="38"/>
    </location>
</feature>
<comment type="subcellular location">
    <subcellularLocation>
        <location evidence="2">Nucleus</location>
    </subcellularLocation>
</comment>
<dbReference type="Gene3D" id="3.30.160.60">
    <property type="entry name" value="Classic Zinc Finger"/>
    <property type="match status" value="2"/>
</dbReference>
<dbReference type="InterPro" id="IPR036236">
    <property type="entry name" value="Znf_C2H2_sf"/>
</dbReference>
<dbReference type="FunFam" id="3.30.160.60:FF:000478">
    <property type="entry name" value="Zinc finger protein 133"/>
    <property type="match status" value="1"/>
</dbReference>
<keyword evidence="10" id="KW-0804">Transcription</keyword>
<feature type="region of interest" description="Disordered" evidence="13">
    <location>
        <begin position="29"/>
        <end position="56"/>
    </location>
</feature>
<dbReference type="PROSITE" id="PS00028">
    <property type="entry name" value="ZINC_FINGER_C2H2_1"/>
    <property type="match status" value="2"/>
</dbReference>
<dbReference type="FunFam" id="3.30.160.60:FF:000966">
    <property type="entry name" value="ZFP90 zinc finger protein"/>
    <property type="match status" value="1"/>
</dbReference>
<dbReference type="EMBL" id="HADX01005604">
    <property type="protein sequence ID" value="SBP27836.1"/>
    <property type="molecule type" value="Transcribed_RNA"/>
</dbReference>
<protein>
    <recommendedName>
        <fullName evidence="14">C2H2-type domain-containing protein</fullName>
    </recommendedName>
</protein>